<protein>
    <submittedName>
        <fullName evidence="1">19988_t:CDS:1</fullName>
    </submittedName>
</protein>
<reference evidence="1" key="1">
    <citation type="submission" date="2021-06" db="EMBL/GenBank/DDBJ databases">
        <authorList>
            <person name="Kallberg Y."/>
            <person name="Tangrot J."/>
            <person name="Rosling A."/>
        </authorList>
    </citation>
    <scope>NUCLEOTIDE SEQUENCE</scope>
    <source>
        <strain evidence="1">FL966</strain>
    </source>
</reference>
<dbReference type="OrthoDB" id="2348819at2759"/>
<dbReference type="EMBL" id="CAJVQA010003124">
    <property type="protein sequence ID" value="CAG8567201.1"/>
    <property type="molecule type" value="Genomic_DNA"/>
</dbReference>
<proteinExistence type="predicted"/>
<sequence>MTYEPEHIISYSISSSVNGFDLQFTRCDCGQSYISFKNYRVNFTTATVRNNGRSPQRCFILFRNVLQDSVTSLNLKIERQDLSKHASNLWKQLKSIDIPLIDEFKRIAHLAARQFYSSEIRIINVTVQNTSVAVQPIVINTENDEGIQELLKDLFPETLPVSFLHD</sequence>
<dbReference type="AlphaFoldDB" id="A0A9N9BIS4"/>
<comment type="caution">
    <text evidence="1">The sequence shown here is derived from an EMBL/GenBank/DDBJ whole genome shotgun (WGS) entry which is preliminary data.</text>
</comment>
<keyword evidence="2" id="KW-1185">Reference proteome</keyword>
<gene>
    <name evidence="1" type="ORF">CPELLU_LOCUS5485</name>
</gene>
<dbReference type="Proteomes" id="UP000789759">
    <property type="component" value="Unassembled WGS sequence"/>
</dbReference>
<evidence type="ECO:0000313" key="2">
    <source>
        <dbReference type="Proteomes" id="UP000789759"/>
    </source>
</evidence>
<organism evidence="1 2">
    <name type="scientific">Cetraspora pellucida</name>
    <dbReference type="NCBI Taxonomy" id="1433469"/>
    <lineage>
        <taxon>Eukaryota</taxon>
        <taxon>Fungi</taxon>
        <taxon>Fungi incertae sedis</taxon>
        <taxon>Mucoromycota</taxon>
        <taxon>Glomeromycotina</taxon>
        <taxon>Glomeromycetes</taxon>
        <taxon>Diversisporales</taxon>
        <taxon>Gigasporaceae</taxon>
        <taxon>Cetraspora</taxon>
    </lineage>
</organism>
<name>A0A9N9BIS4_9GLOM</name>
<accession>A0A9N9BIS4</accession>
<evidence type="ECO:0000313" key="1">
    <source>
        <dbReference type="EMBL" id="CAG8567201.1"/>
    </source>
</evidence>